<keyword evidence="2" id="KW-1185">Reference proteome</keyword>
<proteinExistence type="predicted"/>
<protein>
    <submittedName>
        <fullName evidence="1">Uncharacterized protein</fullName>
    </submittedName>
</protein>
<dbReference type="Proteomes" id="UP000028870">
    <property type="component" value="Unassembled WGS sequence"/>
</dbReference>
<dbReference type="EMBL" id="CCBB010000001">
    <property type="protein sequence ID" value="CDO07653.1"/>
    <property type="molecule type" value="Genomic_DNA"/>
</dbReference>
<name>W9AQA3_MYCCO</name>
<dbReference type="AlphaFoldDB" id="W9AQA3"/>
<comment type="caution">
    <text evidence="1">The sequence shown here is derived from an EMBL/GenBank/DDBJ whole genome shotgun (WGS) entry which is preliminary data.</text>
</comment>
<dbReference type="Gene3D" id="1.10.8.1060">
    <property type="entry name" value="Corynebacterium glutamicum thioredoxin-dependent arsenate reductase, N-terminal domain"/>
    <property type="match status" value="1"/>
</dbReference>
<reference evidence="1" key="1">
    <citation type="submission" date="2014-03" db="EMBL/GenBank/DDBJ databases">
        <title>Draft Genome Sequence of Mycobacterium cosmeticum DSM 44829.</title>
        <authorList>
            <person name="Croce O."/>
            <person name="Robert C."/>
            <person name="Raoult D."/>
            <person name="Drancourt M."/>
        </authorList>
    </citation>
    <scope>NUCLEOTIDE SEQUENCE [LARGE SCALE GENOMIC DNA]</scope>
    <source>
        <strain evidence="1">DSM 44829</strain>
    </source>
</reference>
<sequence length="72" mass="7951">MFSVGKRTEEDQVNDVTTRLLEKYSGLPAEHVTAAVADAHRHFVTSTVRDYIALLVERRAVANLTSRPTAAP</sequence>
<evidence type="ECO:0000313" key="1">
    <source>
        <dbReference type="EMBL" id="CDO07653.1"/>
    </source>
</evidence>
<accession>W9AQA3</accession>
<reference evidence="1" key="2">
    <citation type="submission" date="2014-03" db="EMBL/GenBank/DDBJ databases">
        <authorList>
            <person name="Urmite Genomes"/>
        </authorList>
    </citation>
    <scope>NUCLEOTIDE SEQUENCE</scope>
    <source>
        <strain evidence="1">DSM 44829</strain>
    </source>
</reference>
<gene>
    <name evidence="1" type="ORF">BN977_02463</name>
</gene>
<organism evidence="1 2">
    <name type="scientific">Mycolicibacterium cosmeticum</name>
    <dbReference type="NCBI Taxonomy" id="258533"/>
    <lineage>
        <taxon>Bacteria</taxon>
        <taxon>Bacillati</taxon>
        <taxon>Actinomycetota</taxon>
        <taxon>Actinomycetes</taxon>
        <taxon>Mycobacteriales</taxon>
        <taxon>Mycobacteriaceae</taxon>
        <taxon>Mycolicibacterium</taxon>
    </lineage>
</organism>
<evidence type="ECO:0000313" key="2">
    <source>
        <dbReference type="Proteomes" id="UP000028870"/>
    </source>
</evidence>
<dbReference type="NCBIfam" id="NF046112">
    <property type="entry name" value="MSMEG_6209_Nter"/>
    <property type="match status" value="1"/>
</dbReference>